<evidence type="ECO:0000313" key="1">
    <source>
        <dbReference type="EMBL" id="KAI0495149.1"/>
    </source>
</evidence>
<organism evidence="1 2">
    <name type="scientific">Dendrobium nobile</name>
    <name type="common">Orchid</name>
    <dbReference type="NCBI Taxonomy" id="94219"/>
    <lineage>
        <taxon>Eukaryota</taxon>
        <taxon>Viridiplantae</taxon>
        <taxon>Streptophyta</taxon>
        <taxon>Embryophyta</taxon>
        <taxon>Tracheophyta</taxon>
        <taxon>Spermatophyta</taxon>
        <taxon>Magnoliopsida</taxon>
        <taxon>Liliopsida</taxon>
        <taxon>Asparagales</taxon>
        <taxon>Orchidaceae</taxon>
        <taxon>Epidendroideae</taxon>
        <taxon>Malaxideae</taxon>
        <taxon>Dendrobiinae</taxon>
        <taxon>Dendrobium</taxon>
    </lineage>
</organism>
<dbReference type="Proteomes" id="UP000829196">
    <property type="component" value="Unassembled WGS sequence"/>
</dbReference>
<evidence type="ECO:0000313" key="2">
    <source>
        <dbReference type="Proteomes" id="UP000829196"/>
    </source>
</evidence>
<protein>
    <submittedName>
        <fullName evidence="1">Uncharacterized protein</fullName>
    </submittedName>
</protein>
<reference evidence="1" key="1">
    <citation type="journal article" date="2022" name="Front. Genet.">
        <title>Chromosome-Scale Assembly of the Dendrobium nobile Genome Provides Insights Into the Molecular Mechanism of the Biosynthesis of the Medicinal Active Ingredient of Dendrobium.</title>
        <authorList>
            <person name="Xu Q."/>
            <person name="Niu S.-C."/>
            <person name="Li K.-L."/>
            <person name="Zheng P.-J."/>
            <person name="Zhang X.-J."/>
            <person name="Jia Y."/>
            <person name="Liu Y."/>
            <person name="Niu Y.-X."/>
            <person name="Yu L.-H."/>
            <person name="Chen D.-F."/>
            <person name="Zhang G.-Q."/>
        </authorList>
    </citation>
    <scope>NUCLEOTIDE SEQUENCE</scope>
    <source>
        <tissue evidence="1">Leaf</tissue>
    </source>
</reference>
<proteinExistence type="predicted"/>
<sequence length="106" mass="11923">MLNISYQLLASMIEINPTFKCVVLSHFYLFFTTLKLNCGKFRMPLKGDVLAHPCIFLIKNGLAHDMALPKNALAPIKFKFRLIKLVLMCLATSHDIIISINLSSPS</sequence>
<keyword evidence="2" id="KW-1185">Reference proteome</keyword>
<gene>
    <name evidence="1" type="ORF">KFK09_025298</name>
</gene>
<accession>A0A8T3AFZ2</accession>
<name>A0A8T3AFZ2_DENNO</name>
<dbReference type="AlphaFoldDB" id="A0A8T3AFZ2"/>
<dbReference type="EMBL" id="JAGYWB010000017">
    <property type="protein sequence ID" value="KAI0495149.1"/>
    <property type="molecule type" value="Genomic_DNA"/>
</dbReference>
<comment type="caution">
    <text evidence="1">The sequence shown here is derived from an EMBL/GenBank/DDBJ whole genome shotgun (WGS) entry which is preliminary data.</text>
</comment>